<dbReference type="Pfam" id="PF02746">
    <property type="entry name" value="MR_MLE_N"/>
    <property type="match status" value="1"/>
</dbReference>
<dbReference type="Gene3D" id="3.30.390.10">
    <property type="entry name" value="Enolase-like, N-terminal domain"/>
    <property type="match status" value="1"/>
</dbReference>
<organism evidence="5 6">
    <name type="scientific">Actinocatenispora comari</name>
    <dbReference type="NCBI Taxonomy" id="2807577"/>
    <lineage>
        <taxon>Bacteria</taxon>
        <taxon>Bacillati</taxon>
        <taxon>Actinomycetota</taxon>
        <taxon>Actinomycetes</taxon>
        <taxon>Micromonosporales</taxon>
        <taxon>Micromonosporaceae</taxon>
        <taxon>Actinocatenispora</taxon>
    </lineage>
</organism>
<keyword evidence="2" id="KW-0479">Metal-binding</keyword>
<gene>
    <name evidence="5" type="primary">tcbD</name>
    <name evidence="5" type="ORF">NUM_02980</name>
</gene>
<dbReference type="GO" id="GO:0009063">
    <property type="term" value="P:amino acid catabolic process"/>
    <property type="evidence" value="ECO:0007669"/>
    <property type="project" value="InterPro"/>
</dbReference>
<evidence type="ECO:0000256" key="2">
    <source>
        <dbReference type="ARBA" id="ARBA00022723"/>
    </source>
</evidence>
<dbReference type="Pfam" id="PF13378">
    <property type="entry name" value="MR_MLE_C"/>
    <property type="match status" value="1"/>
</dbReference>
<dbReference type="SMART" id="SM00922">
    <property type="entry name" value="MR_MLE"/>
    <property type="match status" value="1"/>
</dbReference>
<evidence type="ECO:0000256" key="3">
    <source>
        <dbReference type="ARBA" id="ARBA00023235"/>
    </source>
</evidence>
<dbReference type="InterPro" id="IPR029017">
    <property type="entry name" value="Enolase-like_N"/>
</dbReference>
<dbReference type="SFLD" id="SFLDG00180">
    <property type="entry name" value="muconate_cycloisomerase"/>
    <property type="match status" value="1"/>
</dbReference>
<keyword evidence="6" id="KW-1185">Reference proteome</keyword>
<dbReference type="PANTHER" id="PTHR48073">
    <property type="entry name" value="O-SUCCINYLBENZOATE SYNTHASE-RELATED"/>
    <property type="match status" value="1"/>
</dbReference>
<sequence length="372" mass="38204">MTYTIRAVQTAPVSLTADPALTVHGAKGAHDRSDFLLVRIIAGNDSGREITGYGEVSATPLWSGEDGTTAAHLIRTVLTPVLIGMPLAPVGAAEAAMDRALAGNPFTKAGVATALWDAWARVLDVPLAVALGGPYRTEVPIKLSLSGDGAVLETVYHAARAAGFGAFKVKVGLGVDGDLARVARARELVGPDTFLGVDANGGWNRAEAARAVAGLAPYGVAFVEQPVAADDLDGLRAIRALGVTVVADESVFGLADLVRVIRADAADVASVYIGKAGGPGRAVQLARIASAFGIRSLLGSNGELGIGAAAQLHAACAIPDLATELPSDIIGAHYYTDDILAEPLDSNGSRVRINDRPGLGVTPRPDLLDRFS</sequence>
<keyword evidence="3" id="KW-0413">Isomerase</keyword>
<reference evidence="6" key="1">
    <citation type="journal article" date="2021" name="Int. J. Syst. Evol. Microbiol.">
        <title>Actinocatenispora comari sp. nov., an endophytic actinomycete isolated from aerial parts of Comarum salesowianum.</title>
        <authorList>
            <person name="Oyunbileg N."/>
            <person name="Iizaka Y."/>
            <person name="Hamada M."/>
            <person name="Davaapurev B.O."/>
            <person name="Fukumoto A."/>
            <person name="Tsetseg B."/>
            <person name="Kato F."/>
            <person name="Tamura T."/>
            <person name="Batkhuu J."/>
            <person name="Anzai Y."/>
        </authorList>
    </citation>
    <scope>NUCLEOTIDE SEQUENCE [LARGE SCALE GENOMIC DNA]</scope>
    <source>
        <strain evidence="6">NUM-2625</strain>
    </source>
</reference>
<dbReference type="Gene3D" id="3.20.20.120">
    <property type="entry name" value="Enolase-like C-terminal domain"/>
    <property type="match status" value="1"/>
</dbReference>
<dbReference type="InterPro" id="IPR036849">
    <property type="entry name" value="Enolase-like_C_sf"/>
</dbReference>
<protein>
    <submittedName>
        <fullName evidence="5">Dipeptide epimerase</fullName>
    </submittedName>
</protein>
<comment type="caution">
    <text evidence="5">The sequence shown here is derived from an EMBL/GenBank/DDBJ whole genome shotgun (WGS) entry which is preliminary data.</text>
</comment>
<dbReference type="InterPro" id="IPR018110">
    <property type="entry name" value="Mandel_Rmase/mucon_lact_enz_CS"/>
</dbReference>
<evidence type="ECO:0000256" key="1">
    <source>
        <dbReference type="ARBA" id="ARBA00008031"/>
    </source>
</evidence>
<dbReference type="AlphaFoldDB" id="A0A8J4EIM5"/>
<dbReference type="GO" id="GO:0046872">
    <property type="term" value="F:metal ion binding"/>
    <property type="evidence" value="ECO:0007669"/>
    <property type="project" value="UniProtKB-KW"/>
</dbReference>
<dbReference type="SFLD" id="SFLDS00001">
    <property type="entry name" value="Enolase"/>
    <property type="match status" value="1"/>
</dbReference>
<dbReference type="PROSITE" id="PS00909">
    <property type="entry name" value="MR_MLE_2"/>
    <property type="match status" value="1"/>
</dbReference>
<dbReference type="EMBL" id="BOPO01000003">
    <property type="protein sequence ID" value="GIL25043.1"/>
    <property type="molecule type" value="Genomic_DNA"/>
</dbReference>
<evidence type="ECO:0000313" key="5">
    <source>
        <dbReference type="EMBL" id="GIL25043.1"/>
    </source>
</evidence>
<evidence type="ECO:0000259" key="4">
    <source>
        <dbReference type="SMART" id="SM00922"/>
    </source>
</evidence>
<dbReference type="PANTHER" id="PTHR48073:SF2">
    <property type="entry name" value="O-SUCCINYLBENZOATE SYNTHASE"/>
    <property type="match status" value="1"/>
</dbReference>
<dbReference type="SUPFAM" id="SSF51604">
    <property type="entry name" value="Enolase C-terminal domain-like"/>
    <property type="match status" value="1"/>
</dbReference>
<dbReference type="SUPFAM" id="SSF54826">
    <property type="entry name" value="Enolase N-terminal domain-like"/>
    <property type="match status" value="1"/>
</dbReference>
<dbReference type="RefSeq" id="WP_207122672.1">
    <property type="nucleotide sequence ID" value="NZ_BOPO01000003.1"/>
</dbReference>
<dbReference type="GO" id="GO:0016854">
    <property type="term" value="F:racemase and epimerase activity"/>
    <property type="evidence" value="ECO:0007669"/>
    <property type="project" value="UniProtKB-ARBA"/>
</dbReference>
<dbReference type="InterPro" id="IPR029065">
    <property type="entry name" value="Enolase_C-like"/>
</dbReference>
<evidence type="ECO:0000313" key="6">
    <source>
        <dbReference type="Proteomes" id="UP000614996"/>
    </source>
</evidence>
<proteinExistence type="inferred from homology"/>
<dbReference type="InterPro" id="IPR013342">
    <property type="entry name" value="Mandelate_racemase_C"/>
</dbReference>
<comment type="similarity">
    <text evidence="1">Belongs to the mandelate racemase/muconate lactonizing enzyme family.</text>
</comment>
<dbReference type="InterPro" id="IPR013341">
    <property type="entry name" value="Mandelate_racemase_N_dom"/>
</dbReference>
<feature type="domain" description="Mandelate racemase/muconate lactonizing enzyme C-terminal" evidence="4">
    <location>
        <begin position="152"/>
        <end position="245"/>
    </location>
</feature>
<name>A0A8J4EIM5_9ACTN</name>
<dbReference type="Proteomes" id="UP000614996">
    <property type="component" value="Unassembled WGS sequence"/>
</dbReference>
<accession>A0A8J4EIM5</accession>